<dbReference type="InterPro" id="IPR007695">
    <property type="entry name" value="DNA_mismatch_repair_MutS-lik_N"/>
</dbReference>
<comment type="similarity">
    <text evidence="1">Belongs to the DNA mismatch repair MutS family.</text>
</comment>
<dbReference type="Gene3D" id="3.40.50.300">
    <property type="entry name" value="P-loop containing nucleotide triphosphate hydrolases"/>
    <property type="match status" value="1"/>
</dbReference>
<dbReference type="EMBL" id="LCWF01000048">
    <property type="protein sequence ID" value="KKY25138.1"/>
    <property type="molecule type" value="Genomic_DNA"/>
</dbReference>
<dbReference type="SUPFAM" id="SSF53150">
    <property type="entry name" value="DNA repair protein MutS, domain II"/>
    <property type="match status" value="1"/>
</dbReference>
<protein>
    <recommendedName>
        <fullName evidence="2">DNA mismatch repair protein MSH3</fullName>
    </recommendedName>
    <alternativeName>
        <fullName evidence="3">DNA mismatch repair protein msh3</fullName>
    </alternativeName>
</protein>
<gene>
    <name evidence="13" type="ORF">UCRPC4_g02018</name>
</gene>
<evidence type="ECO:0000256" key="9">
    <source>
        <dbReference type="ARBA" id="ARBA00025373"/>
    </source>
</evidence>
<dbReference type="Gene3D" id="1.10.1420.10">
    <property type="match status" value="3"/>
</dbReference>
<dbReference type="Gene3D" id="3.40.1170.10">
    <property type="entry name" value="DNA repair protein MutS, domain I"/>
    <property type="match status" value="1"/>
</dbReference>
<dbReference type="InterPro" id="IPR036187">
    <property type="entry name" value="DNA_mismatch_repair_MutS_sf"/>
</dbReference>
<comment type="function">
    <text evidence="9">Component of the post-replicative DNA mismatch repair system (MMR). Heterodimerizes with MSH2 to form MutS beta, which binds to DNA mismatches thereby initiating DNA repair. MSH3 provides substrate-binding and substrate specificity to the complex. When bound, the MutS beta heterodimer bends the DNA helix and shields approximately 20 base pairs. Acts mainly to repair insertion-deletion loops (IDLs) from 2 to 13 nucleotides in size, but can also repair base-base and single insertion-deletion mismatches that occur during replication. After mismatch binding, forms a ternary complex with the MutL alpha heterodimer, which is thought to be responsible for directing the downstream MMR events, including strand discrimination, excision, and resynthesis. ATP binding and hydrolysis play a pivotal role in mismatch repair functions.</text>
</comment>
<sequence length="922" mass="102918">MSLSDAVDNDSPQYPAVVQGARNNMAKFKDCVLLTRVGKFYELYLEQAEEYAPLLDIKLASKKTNMGRVAMAGFPHMQLDKYLKVLVQELNKNVAISEEYPIPPSRKATSGGLLFDRIVKRVVTPGTLIDESFLDPLRNNYLLAFHLDFPTENTNDLSDQRLAMLHGEASVGLAWTDLSTGQFFLNSTTLSGLPTSLARINAREILLDPNTPRAILETCVPELFAAHVGHTLTYLKPDNAEFQKSSWDQMFEVGLSEDLSINSAEGNAMNLLLTYAQSNVDATSLKLQSPIRPNFRDIMAIDRSSLRGLEILETSRDGLHQGSLLHAVRRTITKGGARLLRAWLTTPSASLPEIESRHDLVSALIFLPTLRQDLTSFLRRTHDTIRLIQRIALNRSEPDDLICLARAIQATEGIHDALFKALRTDSEIPAQQETVLRSLASRIDLYGPLELSKRITEAIDEDGLDQMHRQEEEAELDAIDLTKRALIAKGTEEDMEVLPSKSRRSRPVSTKEQNISYEDTWIMRRTASAALRKLHKELGELRSEKDELTQRLQEQLKAPSLTLKWSPTLGYFAHVKGADKASLDHLNARVVSSSKSTKSLVLSGWSRLGADMDQVKSHIRDEELKVLHKLRDEVRQNIVKLRSNASVLDEVDVASSFALLAKENHLVRPIMNEGTRTVVYGGRHPTVELGLAKSGRQFVRNDCSLGMEEQIWLVTGPNMAGKSTFLRQNALITILAQVGSFVPAEYAELGIVDKIFSRVGAADDLFRDQSTFMVEMLETAEILKNSTPRSFVIMDEVGRGTSPKDGMSIAYACLHHLHYINKCRTLFATHFHDLADMTRAFDRLACYCTRVDAEDGSFSFVHRLEKGVNREPHALDVARLAGLPEQALSTAAATLVHLNERRLEASSVQYNTSYVAKIGANN</sequence>
<keyword evidence="14" id="KW-1185">Reference proteome</keyword>
<dbReference type="Proteomes" id="UP000053317">
    <property type="component" value="Unassembled WGS sequence"/>
</dbReference>
<evidence type="ECO:0000256" key="4">
    <source>
        <dbReference type="ARBA" id="ARBA00022741"/>
    </source>
</evidence>
<dbReference type="OrthoDB" id="2534523at2759"/>
<dbReference type="InterPro" id="IPR016151">
    <property type="entry name" value="DNA_mismatch_repair_MutS_N"/>
</dbReference>
<keyword evidence="4" id="KW-0547">Nucleotide-binding</keyword>
<evidence type="ECO:0000256" key="5">
    <source>
        <dbReference type="ARBA" id="ARBA00022763"/>
    </source>
</evidence>
<keyword evidence="8" id="KW-0234">DNA repair</keyword>
<dbReference type="SUPFAM" id="SSF55271">
    <property type="entry name" value="DNA repair protein MutS, domain I"/>
    <property type="match status" value="1"/>
</dbReference>
<keyword evidence="11" id="KW-0175">Coiled coil</keyword>
<evidence type="ECO:0000256" key="10">
    <source>
        <dbReference type="ARBA" id="ARBA00025902"/>
    </source>
</evidence>
<dbReference type="InterPro" id="IPR027417">
    <property type="entry name" value="P-loop_NTPase"/>
</dbReference>
<dbReference type="PIRSF" id="PIRSF037677">
    <property type="entry name" value="DNA_mis_repair_Msh6"/>
    <property type="match status" value="1"/>
</dbReference>
<dbReference type="SMART" id="SM00534">
    <property type="entry name" value="MUTSac"/>
    <property type="match status" value="1"/>
</dbReference>
<organism evidence="13 14">
    <name type="scientific">Phaeomoniella chlamydospora</name>
    <name type="common">Phaeoacremonium chlamydosporum</name>
    <dbReference type="NCBI Taxonomy" id="158046"/>
    <lineage>
        <taxon>Eukaryota</taxon>
        <taxon>Fungi</taxon>
        <taxon>Dikarya</taxon>
        <taxon>Ascomycota</taxon>
        <taxon>Pezizomycotina</taxon>
        <taxon>Eurotiomycetes</taxon>
        <taxon>Chaetothyriomycetidae</taxon>
        <taxon>Phaeomoniellales</taxon>
        <taxon>Phaeomoniellaceae</taxon>
        <taxon>Phaeomoniella</taxon>
    </lineage>
</organism>
<dbReference type="InterPro" id="IPR000432">
    <property type="entry name" value="DNA_mismatch_repair_MutS_C"/>
</dbReference>
<feature type="coiled-coil region" evidence="11">
    <location>
        <begin position="524"/>
        <end position="558"/>
    </location>
</feature>
<feature type="domain" description="DNA mismatch repair proteins mutS family" evidence="12">
    <location>
        <begin position="790"/>
        <end position="806"/>
    </location>
</feature>
<evidence type="ECO:0000256" key="7">
    <source>
        <dbReference type="ARBA" id="ARBA00023125"/>
    </source>
</evidence>
<dbReference type="Pfam" id="PF05192">
    <property type="entry name" value="MutS_III"/>
    <property type="match status" value="1"/>
</dbReference>
<dbReference type="GO" id="GO:0140664">
    <property type="term" value="F:ATP-dependent DNA damage sensor activity"/>
    <property type="evidence" value="ECO:0007669"/>
    <property type="project" value="InterPro"/>
</dbReference>
<evidence type="ECO:0000256" key="1">
    <source>
        <dbReference type="ARBA" id="ARBA00006271"/>
    </source>
</evidence>
<evidence type="ECO:0000256" key="3">
    <source>
        <dbReference type="ARBA" id="ARBA00022151"/>
    </source>
</evidence>
<dbReference type="PANTHER" id="PTHR11361">
    <property type="entry name" value="DNA MISMATCH REPAIR PROTEIN MUTS FAMILY MEMBER"/>
    <property type="match status" value="1"/>
</dbReference>
<keyword evidence="7" id="KW-0238">DNA-binding</keyword>
<dbReference type="InterPro" id="IPR017261">
    <property type="entry name" value="DNA_mismatch_repair_MutS/MSH"/>
</dbReference>
<dbReference type="GO" id="GO:0030983">
    <property type="term" value="F:mismatched DNA binding"/>
    <property type="evidence" value="ECO:0007669"/>
    <property type="project" value="InterPro"/>
</dbReference>
<evidence type="ECO:0000256" key="6">
    <source>
        <dbReference type="ARBA" id="ARBA00022840"/>
    </source>
</evidence>
<dbReference type="PANTHER" id="PTHR11361:SF34">
    <property type="entry name" value="DNA MISMATCH REPAIR PROTEIN MSH1, MITOCHONDRIAL"/>
    <property type="match status" value="1"/>
</dbReference>
<dbReference type="SMART" id="SM00533">
    <property type="entry name" value="MUTSd"/>
    <property type="match status" value="1"/>
</dbReference>
<reference evidence="13 14" key="1">
    <citation type="submission" date="2015-05" db="EMBL/GenBank/DDBJ databases">
        <title>Distinctive expansion of gene families associated with plant cell wall degradation and secondary metabolism in the genomes of grapevine trunk pathogens.</title>
        <authorList>
            <person name="Lawrence D.P."/>
            <person name="Travadon R."/>
            <person name="Rolshausen P.E."/>
            <person name="Baumgartner K."/>
        </authorList>
    </citation>
    <scope>NUCLEOTIDE SEQUENCE [LARGE SCALE GENOMIC DNA]</scope>
    <source>
        <strain evidence="13">UCRPC4</strain>
    </source>
</reference>
<dbReference type="Gene3D" id="3.30.420.110">
    <property type="entry name" value="MutS, connector domain"/>
    <property type="match status" value="1"/>
</dbReference>
<dbReference type="GO" id="GO:0005524">
    <property type="term" value="F:ATP binding"/>
    <property type="evidence" value="ECO:0007669"/>
    <property type="project" value="UniProtKB-KW"/>
</dbReference>
<dbReference type="Pfam" id="PF05188">
    <property type="entry name" value="MutS_II"/>
    <property type="match status" value="1"/>
</dbReference>
<comment type="subunit">
    <text evidence="10">Heterodimer consisting of MSH2-MSH3 (MutS beta). Forms a ternary complex with MutL alpha (MLH1-PMS1).</text>
</comment>
<proteinExistence type="inferred from homology"/>
<comment type="caution">
    <text evidence="13">The sequence shown here is derived from an EMBL/GenBank/DDBJ whole genome shotgun (WGS) entry which is preliminary data.</text>
</comment>
<name>A0A0G2GP08_PHACM</name>
<dbReference type="Pfam" id="PF01624">
    <property type="entry name" value="MutS_I"/>
    <property type="match status" value="1"/>
</dbReference>
<dbReference type="SUPFAM" id="SSF52540">
    <property type="entry name" value="P-loop containing nucleoside triphosphate hydrolases"/>
    <property type="match status" value="1"/>
</dbReference>
<dbReference type="Pfam" id="PF00488">
    <property type="entry name" value="MutS_V"/>
    <property type="match status" value="1"/>
</dbReference>
<evidence type="ECO:0000256" key="2">
    <source>
        <dbReference type="ARBA" id="ARBA00019000"/>
    </source>
</evidence>
<evidence type="ECO:0000259" key="12">
    <source>
        <dbReference type="PROSITE" id="PS00486"/>
    </source>
</evidence>
<keyword evidence="6" id="KW-0067">ATP-binding</keyword>
<dbReference type="PROSITE" id="PS00486">
    <property type="entry name" value="DNA_MISMATCH_REPAIR_2"/>
    <property type="match status" value="1"/>
</dbReference>
<evidence type="ECO:0000256" key="8">
    <source>
        <dbReference type="ARBA" id="ARBA00023204"/>
    </source>
</evidence>
<reference evidence="13 14" key="2">
    <citation type="submission" date="2015-05" db="EMBL/GenBank/DDBJ databases">
        <authorList>
            <person name="Morales-Cruz A."/>
            <person name="Amrine K.C."/>
            <person name="Cantu D."/>
        </authorList>
    </citation>
    <scope>NUCLEOTIDE SEQUENCE [LARGE SCALE GENOMIC DNA]</scope>
    <source>
        <strain evidence="13">UCRPC4</strain>
    </source>
</reference>
<dbReference type="GO" id="GO:0005634">
    <property type="term" value="C:nucleus"/>
    <property type="evidence" value="ECO:0007669"/>
    <property type="project" value="TreeGrafter"/>
</dbReference>
<keyword evidence="5" id="KW-0227">DNA damage</keyword>
<dbReference type="GO" id="GO:0043504">
    <property type="term" value="P:mitochondrial DNA repair"/>
    <property type="evidence" value="ECO:0007669"/>
    <property type="project" value="TreeGrafter"/>
</dbReference>
<dbReference type="AlphaFoldDB" id="A0A0G2GP08"/>
<dbReference type="InterPro" id="IPR007696">
    <property type="entry name" value="DNA_mismatch_repair_MutS_core"/>
</dbReference>
<dbReference type="InterPro" id="IPR036678">
    <property type="entry name" value="MutS_con_dom_sf"/>
</dbReference>
<evidence type="ECO:0000256" key="11">
    <source>
        <dbReference type="SAM" id="Coils"/>
    </source>
</evidence>
<dbReference type="SUPFAM" id="SSF48334">
    <property type="entry name" value="DNA repair protein MutS, domain III"/>
    <property type="match status" value="1"/>
</dbReference>
<dbReference type="InterPro" id="IPR007860">
    <property type="entry name" value="DNA_mmatch_repair_MutS_con_dom"/>
</dbReference>
<dbReference type="GO" id="GO:0005739">
    <property type="term" value="C:mitochondrion"/>
    <property type="evidence" value="ECO:0007669"/>
    <property type="project" value="TreeGrafter"/>
</dbReference>
<dbReference type="GO" id="GO:0006298">
    <property type="term" value="P:mismatch repair"/>
    <property type="evidence" value="ECO:0007669"/>
    <property type="project" value="InterPro"/>
</dbReference>
<dbReference type="FunFam" id="3.40.50.300:FF:001238">
    <property type="entry name" value="DNA mismatch repair protein"/>
    <property type="match status" value="1"/>
</dbReference>
<accession>A0A0G2GP08</accession>
<dbReference type="InterPro" id="IPR045076">
    <property type="entry name" value="MutS"/>
</dbReference>
<evidence type="ECO:0000313" key="14">
    <source>
        <dbReference type="Proteomes" id="UP000053317"/>
    </source>
</evidence>
<evidence type="ECO:0000313" key="13">
    <source>
        <dbReference type="EMBL" id="KKY25138.1"/>
    </source>
</evidence>